<dbReference type="EMBL" id="FLYE01000012">
    <property type="protein sequence ID" value="SCA56371.1"/>
    <property type="molecule type" value="Genomic_DNA"/>
</dbReference>
<keyword evidence="2" id="KW-0784">Thiamine biosynthesis</keyword>
<accession>A0A1C3RGH9</accession>
<dbReference type="Proteomes" id="UP000231658">
    <property type="component" value="Unassembled WGS sequence"/>
</dbReference>
<dbReference type="GO" id="GO:0009228">
    <property type="term" value="P:thiamine biosynthetic process"/>
    <property type="evidence" value="ECO:0007669"/>
    <property type="project" value="UniProtKB-KW"/>
</dbReference>
<dbReference type="RefSeq" id="WP_083222972.1">
    <property type="nucleotide sequence ID" value="NZ_FLYE01000012.1"/>
</dbReference>
<dbReference type="CDD" id="cd00564">
    <property type="entry name" value="TMP_TenI"/>
    <property type="match status" value="1"/>
</dbReference>
<proteinExistence type="predicted"/>
<dbReference type="Pfam" id="PF02581">
    <property type="entry name" value="TMP-TENI"/>
    <property type="match status" value="1"/>
</dbReference>
<dbReference type="AlphaFoldDB" id="A0A1C3RGH9"/>
<evidence type="ECO:0000259" key="3">
    <source>
        <dbReference type="Pfam" id="PF02581"/>
    </source>
</evidence>
<dbReference type="PANTHER" id="PTHR20857">
    <property type="entry name" value="THIAMINE-PHOSPHATE PYROPHOSPHORYLASE"/>
    <property type="match status" value="1"/>
</dbReference>
<comment type="pathway">
    <text evidence="1">Cofactor biosynthesis; thiamine diphosphate biosynthesis.</text>
</comment>
<evidence type="ECO:0000256" key="1">
    <source>
        <dbReference type="ARBA" id="ARBA00004948"/>
    </source>
</evidence>
<dbReference type="InterPro" id="IPR036206">
    <property type="entry name" value="ThiamineP_synth_sf"/>
</dbReference>
<evidence type="ECO:0000256" key="2">
    <source>
        <dbReference type="ARBA" id="ARBA00022977"/>
    </source>
</evidence>
<dbReference type="SUPFAM" id="SSF51391">
    <property type="entry name" value="Thiamin phosphate synthase"/>
    <property type="match status" value="1"/>
</dbReference>
<dbReference type="GO" id="GO:0004789">
    <property type="term" value="F:thiamine-phosphate diphosphorylase activity"/>
    <property type="evidence" value="ECO:0007669"/>
    <property type="project" value="UniProtKB-EC"/>
</dbReference>
<name>A0A1C3RGH9_9PROT</name>
<gene>
    <name evidence="4" type="ORF">MTBPR1_20219</name>
</gene>
<evidence type="ECO:0000313" key="4">
    <source>
        <dbReference type="EMBL" id="SCA56371.1"/>
    </source>
</evidence>
<evidence type="ECO:0000313" key="5">
    <source>
        <dbReference type="Proteomes" id="UP000231658"/>
    </source>
</evidence>
<keyword evidence="4" id="KW-0808">Transferase</keyword>
<organism evidence="4 5">
    <name type="scientific">Candidatus Terasakiella magnetica</name>
    <dbReference type="NCBI Taxonomy" id="1867952"/>
    <lineage>
        <taxon>Bacteria</taxon>
        <taxon>Pseudomonadati</taxon>
        <taxon>Pseudomonadota</taxon>
        <taxon>Alphaproteobacteria</taxon>
        <taxon>Rhodospirillales</taxon>
        <taxon>Terasakiellaceae</taxon>
        <taxon>Terasakiella</taxon>
    </lineage>
</organism>
<keyword evidence="5" id="KW-1185">Reference proteome</keyword>
<feature type="domain" description="Thiamine phosphate synthase/TenI" evidence="3">
    <location>
        <begin position="50"/>
        <end position="201"/>
    </location>
</feature>
<dbReference type="InterPro" id="IPR022998">
    <property type="entry name" value="ThiamineP_synth_TenI"/>
</dbReference>
<dbReference type="PANTHER" id="PTHR20857:SF15">
    <property type="entry name" value="THIAMINE-PHOSPHATE SYNTHASE"/>
    <property type="match status" value="1"/>
</dbReference>
<dbReference type="Gene3D" id="3.20.20.70">
    <property type="entry name" value="Aldolase class I"/>
    <property type="match status" value="1"/>
</dbReference>
<dbReference type="OrthoDB" id="8446047at2"/>
<protein>
    <submittedName>
        <fullName evidence="4">Putative Thiamine monophosphate synthase</fullName>
        <ecNumber evidence="4">2.5.1.3</ecNumber>
    </submittedName>
</protein>
<dbReference type="InterPro" id="IPR013785">
    <property type="entry name" value="Aldolase_TIM"/>
</dbReference>
<dbReference type="GO" id="GO:0005737">
    <property type="term" value="C:cytoplasm"/>
    <property type="evidence" value="ECO:0007669"/>
    <property type="project" value="TreeGrafter"/>
</dbReference>
<dbReference type="EC" id="2.5.1.3" evidence="4"/>
<reference evidence="4 5" key="1">
    <citation type="submission" date="2016-07" db="EMBL/GenBank/DDBJ databases">
        <authorList>
            <person name="Lefevre C.T."/>
        </authorList>
    </citation>
    <scope>NUCLEOTIDE SEQUENCE [LARGE SCALE GENOMIC DNA]</scope>
    <source>
        <strain evidence="4">PR1</strain>
    </source>
</reference>
<sequence>MVQTVSELALRLNRLNGKKAKLPCLIFMTDMERLLDPSSLIPQMPAQSALIIRHKIKSEKINLIKNNKTLCKKNKVILLVSDDVDLALNYGLDGVHFSQKKLQKIAQCGTFKKPKANFLISAACHNLSAINWANKVRADIALLSPVFKTKSHPKARSLGRWKFQHMARQSIAACYGLGGINKKTAHTLAATKACGFAGIGGLLD</sequence>
<dbReference type="STRING" id="1867952.MTBPR1_20219"/>